<organism evidence="2 3">
    <name type="scientific">Geodermatophilus poikilotrophus</name>
    <dbReference type="NCBI Taxonomy" id="1333667"/>
    <lineage>
        <taxon>Bacteria</taxon>
        <taxon>Bacillati</taxon>
        <taxon>Actinomycetota</taxon>
        <taxon>Actinomycetes</taxon>
        <taxon>Geodermatophilales</taxon>
        <taxon>Geodermatophilaceae</taxon>
        <taxon>Geodermatophilus</taxon>
    </lineage>
</organism>
<evidence type="ECO:0000313" key="3">
    <source>
        <dbReference type="Proteomes" id="UP000198507"/>
    </source>
</evidence>
<feature type="domain" description="Dienelactone hydrolase" evidence="1">
    <location>
        <begin position="16"/>
        <end position="233"/>
    </location>
</feature>
<proteinExistence type="predicted"/>
<dbReference type="SUPFAM" id="SSF53474">
    <property type="entry name" value="alpha/beta-Hydrolases"/>
    <property type="match status" value="1"/>
</dbReference>
<gene>
    <name evidence="2" type="ORF">SAMN04488546_0668</name>
</gene>
<dbReference type="PANTHER" id="PTHR46623:SF6">
    <property type="entry name" value="ALPHA_BETA-HYDROLASES SUPERFAMILY PROTEIN"/>
    <property type="match status" value="1"/>
</dbReference>
<sequence>MPETTVPGGASTPQLRAHLAVPPVSEGPWPGVVVVHEAFGLNDDTREQADRLAAAGYLAVAPDLFSAGGAVRCLKRTFGDLLRREGAAFGDLEAARGWLAGRPDCTGRVGVLGFCMGGGFALLGATRGFDVAAPNYGFVPRDAERLLAGACPVVASYGRRDPALRGAGHRLERALTGNGVPNDVREYPDAGHSFMNRHDSGPFAVLERVAGLSHHHPSAEDAWGRILRFFETHLRA</sequence>
<dbReference type="InterPro" id="IPR051049">
    <property type="entry name" value="Dienelactone_hydrolase-like"/>
</dbReference>
<dbReference type="InterPro" id="IPR002925">
    <property type="entry name" value="Dienelactn_hydro"/>
</dbReference>
<dbReference type="Pfam" id="PF01738">
    <property type="entry name" value="DLH"/>
    <property type="match status" value="1"/>
</dbReference>
<dbReference type="RefSeq" id="WP_091439004.1">
    <property type="nucleotide sequence ID" value="NZ_FOIE01000001.1"/>
</dbReference>
<accession>A0A1H9ZLU3</accession>
<dbReference type="AlphaFoldDB" id="A0A1H9ZLU3"/>
<protein>
    <submittedName>
        <fullName evidence="2">Carboxymethylenebutenolidase</fullName>
    </submittedName>
</protein>
<keyword evidence="3" id="KW-1185">Reference proteome</keyword>
<dbReference type="OrthoDB" id="3208682at2"/>
<dbReference type="EMBL" id="FOIE01000001">
    <property type="protein sequence ID" value="SES82597.1"/>
    <property type="molecule type" value="Genomic_DNA"/>
</dbReference>
<dbReference type="Proteomes" id="UP000198507">
    <property type="component" value="Unassembled WGS sequence"/>
</dbReference>
<dbReference type="GO" id="GO:0016787">
    <property type="term" value="F:hydrolase activity"/>
    <property type="evidence" value="ECO:0007669"/>
    <property type="project" value="InterPro"/>
</dbReference>
<evidence type="ECO:0000259" key="1">
    <source>
        <dbReference type="Pfam" id="PF01738"/>
    </source>
</evidence>
<dbReference type="PANTHER" id="PTHR46623">
    <property type="entry name" value="CARBOXYMETHYLENEBUTENOLIDASE-RELATED"/>
    <property type="match status" value="1"/>
</dbReference>
<reference evidence="3" key="1">
    <citation type="submission" date="2016-10" db="EMBL/GenBank/DDBJ databases">
        <authorList>
            <person name="Varghese N."/>
            <person name="Submissions S."/>
        </authorList>
    </citation>
    <scope>NUCLEOTIDE SEQUENCE [LARGE SCALE GENOMIC DNA]</scope>
    <source>
        <strain evidence="3">DSM 44209</strain>
    </source>
</reference>
<dbReference type="Gene3D" id="3.40.50.1820">
    <property type="entry name" value="alpha/beta hydrolase"/>
    <property type="match status" value="1"/>
</dbReference>
<name>A0A1H9ZLU3_9ACTN</name>
<evidence type="ECO:0000313" key="2">
    <source>
        <dbReference type="EMBL" id="SES82597.1"/>
    </source>
</evidence>
<dbReference type="InterPro" id="IPR029058">
    <property type="entry name" value="AB_hydrolase_fold"/>
</dbReference>